<dbReference type="STRING" id="1247936.BN2475_1370014"/>
<dbReference type="AlphaFoldDB" id="A0A1N7SPU3"/>
<dbReference type="OrthoDB" id="5593847at2"/>
<dbReference type="RefSeq" id="WP_094783388.1">
    <property type="nucleotide sequence ID" value="NZ_CYGX02000137.1"/>
</dbReference>
<dbReference type="EMBL" id="CYGX02000137">
    <property type="protein sequence ID" value="SIT49356.1"/>
    <property type="molecule type" value="Genomic_DNA"/>
</dbReference>
<dbReference type="Proteomes" id="UP000187012">
    <property type="component" value="Unassembled WGS sequence"/>
</dbReference>
<keyword evidence="3" id="KW-1185">Reference proteome</keyword>
<sequence>MDRRPSNVVVVEARYTQQRIPRYRGNPLIEALPPVLDDEALADSLLSLPDFSPEQREWPTYERLQMVSGLSSFLVPLARHLQLARALDSFIRSGYVSRRPASAEHVRIYQSLYEAQQAGRAFNSEMAPPTPEQLSSRVVGMSGTGKTSAIRRIFARYPQVIHHKDFDIFQVPYLHIEAPPDGISVKGLATSILRKIDHLVPDSNYYDVYAARKNSSGDLLLNHAARAMHHHFVGVLVVDEIHNLKNAGRSKQVLMAALVTASNELGVPILFVGTHRATEVLGLDFSLGRRSAGHGFPTWRTLVASGNLEEPGEWEDFITVLWEYQWIRQPVVLTQFLSNTLYACCQGVPDIAIKFLACAQWRAMLDGTETFAAETFVSILEAELEPVKPMLDAMRTGNIAVLERYEDIPPTHLESLLDDALNAYEGVRQRGASVRPGNTSFVPAVAGVLVQAGIDEDRALSAAEKVEAAGKVTGIAAGAEAALALTRPRRATKSGKAKADEPLVELAPDDYRNAFRRSRADGQTVFSHLQVMGAVCQLDKVLQL</sequence>
<dbReference type="InterPro" id="IPR049945">
    <property type="entry name" value="AAA_22"/>
</dbReference>
<dbReference type="InterPro" id="IPR027417">
    <property type="entry name" value="P-loop_NTPase"/>
</dbReference>
<organism evidence="2 3">
    <name type="scientific">Paraburkholderia ribeironis</name>
    <dbReference type="NCBI Taxonomy" id="1247936"/>
    <lineage>
        <taxon>Bacteria</taxon>
        <taxon>Pseudomonadati</taxon>
        <taxon>Pseudomonadota</taxon>
        <taxon>Betaproteobacteria</taxon>
        <taxon>Burkholderiales</taxon>
        <taxon>Burkholderiaceae</taxon>
        <taxon>Paraburkholderia</taxon>
    </lineage>
</organism>
<reference evidence="2 3" key="1">
    <citation type="submission" date="2016-12" db="EMBL/GenBank/DDBJ databases">
        <authorList>
            <person name="Song W.-J."/>
            <person name="Kurnit D.M."/>
        </authorList>
    </citation>
    <scope>NUCLEOTIDE SEQUENCE [LARGE SCALE GENOMIC DNA]</scope>
    <source>
        <strain evidence="2 3">STM7296</strain>
    </source>
</reference>
<proteinExistence type="predicted"/>
<name>A0A1N7SPU3_9BURK</name>
<evidence type="ECO:0000259" key="1">
    <source>
        <dbReference type="Pfam" id="PF13401"/>
    </source>
</evidence>
<protein>
    <submittedName>
        <fullName evidence="2">Transposition protein C</fullName>
    </submittedName>
</protein>
<feature type="domain" description="ORC1/DEAH AAA+ ATPase" evidence="1">
    <location>
        <begin position="138"/>
        <end position="281"/>
    </location>
</feature>
<dbReference type="Pfam" id="PF13401">
    <property type="entry name" value="AAA_22"/>
    <property type="match status" value="1"/>
</dbReference>
<dbReference type="Gene3D" id="3.40.50.300">
    <property type="entry name" value="P-loop containing nucleotide triphosphate hydrolases"/>
    <property type="match status" value="1"/>
</dbReference>
<dbReference type="SUPFAM" id="SSF52540">
    <property type="entry name" value="P-loop containing nucleoside triphosphate hydrolases"/>
    <property type="match status" value="1"/>
</dbReference>
<evidence type="ECO:0000313" key="3">
    <source>
        <dbReference type="Proteomes" id="UP000187012"/>
    </source>
</evidence>
<accession>A0A1N7SPU3</accession>
<dbReference type="GO" id="GO:0016887">
    <property type="term" value="F:ATP hydrolysis activity"/>
    <property type="evidence" value="ECO:0007669"/>
    <property type="project" value="InterPro"/>
</dbReference>
<evidence type="ECO:0000313" key="2">
    <source>
        <dbReference type="EMBL" id="SIT49356.1"/>
    </source>
</evidence>
<gene>
    <name evidence="2" type="ORF">BN2475_1370014</name>
</gene>